<name>E7C869_9GAMM</name>
<dbReference type="AlphaFoldDB" id="E7C869"/>
<proteinExistence type="predicted"/>
<dbReference type="EMBL" id="GU568019">
    <property type="protein sequence ID" value="ADI23643.1"/>
    <property type="molecule type" value="Genomic_DNA"/>
</dbReference>
<reference evidence="1" key="1">
    <citation type="submission" date="2010-01" db="EMBL/GenBank/DDBJ databases">
        <title>Genome fragments of uncultured bacteria from the North Pacific subtropical Gyre.</title>
        <authorList>
            <person name="Pham V.D."/>
            <person name="Delong E.F."/>
        </authorList>
    </citation>
    <scope>NUCLEOTIDE SEQUENCE</scope>
</reference>
<protein>
    <submittedName>
        <fullName evidence="1">Uncharacterized protein</fullName>
    </submittedName>
</protein>
<accession>E7C869</accession>
<evidence type="ECO:0000313" key="1">
    <source>
        <dbReference type="EMBL" id="ADI23643.1"/>
    </source>
</evidence>
<organism evidence="1">
    <name type="scientific">uncultured gamma proteobacterium HF4000_06A21</name>
    <dbReference type="NCBI Taxonomy" id="723581"/>
    <lineage>
        <taxon>Bacteria</taxon>
        <taxon>Pseudomonadati</taxon>
        <taxon>Pseudomonadota</taxon>
        <taxon>Gammaproteobacteria</taxon>
        <taxon>environmental samples</taxon>
    </lineage>
</organism>
<sequence>MPPKKPEDLPQPDIKRFKHLEYTVVTLEKADLPSSSPRGVYYRYVVANTVSEVTGYRQGTKREVMSYCSTLIDDLNMRTIPKKKD</sequence>